<dbReference type="InterPro" id="IPR009851">
    <property type="entry name" value="Mod_r"/>
</dbReference>
<evidence type="ECO:0000256" key="4">
    <source>
        <dbReference type="ARBA" id="ARBA00022753"/>
    </source>
</evidence>
<dbReference type="AlphaFoldDB" id="Q4T757"/>
<dbReference type="Pfam" id="PF07200">
    <property type="entry name" value="Mod_r"/>
    <property type="match status" value="1"/>
</dbReference>
<keyword evidence="5 7" id="KW-0653">Protein transport</keyword>
<dbReference type="PANTHER" id="PTHR13678">
    <property type="entry name" value="VACUOLAR PROTEIN SORTING-ASSOCIATED PROTEIN 37"/>
    <property type="match status" value="1"/>
</dbReference>
<evidence type="ECO:0000256" key="7">
    <source>
        <dbReference type="PROSITE-ProRule" id="PRU00646"/>
    </source>
</evidence>
<dbReference type="GO" id="GO:0043162">
    <property type="term" value="P:ubiquitin-dependent protein catabolic process via the multivesicular body sorting pathway"/>
    <property type="evidence" value="ECO:0007669"/>
    <property type="project" value="TreeGrafter"/>
</dbReference>
<name>Q4T757_TETNG</name>
<evidence type="ECO:0000256" key="2">
    <source>
        <dbReference type="ARBA" id="ARBA00007617"/>
    </source>
</evidence>
<evidence type="ECO:0000256" key="3">
    <source>
        <dbReference type="ARBA" id="ARBA00022448"/>
    </source>
</evidence>
<dbReference type="KEGG" id="tng:GSTEN00005915G001"/>
<proteinExistence type="inferred from homology"/>
<comment type="caution">
    <text evidence="10">The sequence shown here is derived from an EMBL/GenBank/DDBJ whole genome shotgun (WGS) entry which is preliminary data.</text>
</comment>
<dbReference type="EMBL" id="CAAE01008305">
    <property type="protein sequence ID" value="CAF91275.1"/>
    <property type="molecule type" value="Genomic_DNA"/>
</dbReference>
<evidence type="ECO:0000313" key="10">
    <source>
        <dbReference type="EMBL" id="CAF91275.1"/>
    </source>
</evidence>
<accession>Q4T757</accession>
<dbReference type="GO" id="GO:0006612">
    <property type="term" value="P:protein targeting to membrane"/>
    <property type="evidence" value="ECO:0007669"/>
    <property type="project" value="TreeGrafter"/>
</dbReference>
<comment type="function">
    <text evidence="6">Component of the ESCRT-I complex, a regulator of vesicular trafficking process. Required for the sorting of endocytic ubiquitinated cargos into multivesicular bodies. May be involved in cell growth and differentiation.</text>
</comment>
<feature type="domain" description="VPS37 C-terminal" evidence="9">
    <location>
        <begin position="85"/>
        <end position="192"/>
    </location>
</feature>
<protein>
    <submittedName>
        <fullName evidence="10">(spotted green pufferfish) hypothetical protein</fullName>
    </submittedName>
</protein>
<feature type="compositionally biased region" description="Basic and acidic residues" evidence="8">
    <location>
        <begin position="190"/>
        <end position="207"/>
    </location>
</feature>
<dbReference type="GO" id="GO:0006623">
    <property type="term" value="P:protein targeting to vacuole"/>
    <property type="evidence" value="ECO:0007669"/>
    <property type="project" value="TreeGrafter"/>
</dbReference>
<evidence type="ECO:0000256" key="8">
    <source>
        <dbReference type="SAM" id="MobiDB-lite"/>
    </source>
</evidence>
<feature type="region of interest" description="Disordered" evidence="8">
    <location>
        <begin position="181"/>
        <end position="215"/>
    </location>
</feature>
<evidence type="ECO:0000259" key="9">
    <source>
        <dbReference type="PROSITE" id="PS51314"/>
    </source>
</evidence>
<feature type="region of interest" description="Disordered" evidence="8">
    <location>
        <begin position="248"/>
        <end position="281"/>
    </location>
</feature>
<comment type="similarity">
    <text evidence="2">Belongs to the VPS37 family.</text>
</comment>
<evidence type="ECO:0000256" key="5">
    <source>
        <dbReference type="ARBA" id="ARBA00022927"/>
    </source>
</evidence>
<comment type="subcellular location">
    <subcellularLocation>
        <location evidence="1">Late endosome membrane</location>
        <topology evidence="1">Peripheral membrane protein</topology>
    </subcellularLocation>
</comment>
<dbReference type="GO" id="GO:0000813">
    <property type="term" value="C:ESCRT I complex"/>
    <property type="evidence" value="ECO:0007669"/>
    <property type="project" value="TreeGrafter"/>
</dbReference>
<dbReference type="GO" id="GO:0031902">
    <property type="term" value="C:late endosome membrane"/>
    <property type="evidence" value="ECO:0007669"/>
    <property type="project" value="UniProtKB-SubCell"/>
</dbReference>
<dbReference type="OrthoDB" id="8921242at2759"/>
<keyword evidence="3 7" id="KW-0813">Transport</keyword>
<sequence length="318" mass="35511">MEQMIGLDEKFQELRAEREMLLTSNRSLAEDSLTRRPRLCSGKFQLAQKYGELSHLAAACWEKQSQLEALVGNTGCRQLRASCRSRRCTLRSTQRSGLESASFPTLVGSVLQKQGARIWTELKCWLHQPVCFCRLIVFPSQELLQRFMEASLSLEDFLDSFQSSRITYHIHRAKAEKIQEVSEARQQLETSKEAAESQTSEEKKNEEQPQVSQIPNGFLAQGPLRVFQVRYGLRPAILLPQSSLCPGSWRAAAQTGSPPPEGQTGHSLSHTSPPPGHGAAVGLRLIGQVPGGWPASGRALRLQQLYRLSPQQTEPPLR</sequence>
<reference evidence="10" key="1">
    <citation type="journal article" date="2004" name="Nature">
        <title>Genome duplication in the teleost fish Tetraodon nigroviridis reveals the early vertebrate proto-karyotype.</title>
        <authorList>
            <person name="Jaillon O."/>
            <person name="Aury J.-M."/>
            <person name="Brunet F."/>
            <person name="Petit J.-L."/>
            <person name="Stange-Thomann N."/>
            <person name="Mauceli E."/>
            <person name="Bouneau L."/>
            <person name="Fischer C."/>
            <person name="Ozouf-Costaz C."/>
            <person name="Bernot A."/>
            <person name="Nicaud S."/>
            <person name="Jaffe D."/>
            <person name="Fisher S."/>
            <person name="Lutfalla G."/>
            <person name="Dossat C."/>
            <person name="Segurens B."/>
            <person name="Dasilva C."/>
            <person name="Salanoubat M."/>
            <person name="Levy M."/>
            <person name="Boudet N."/>
            <person name="Castellano S."/>
            <person name="Anthouard V."/>
            <person name="Jubin C."/>
            <person name="Castelli V."/>
            <person name="Katinka M."/>
            <person name="Vacherie B."/>
            <person name="Biemont C."/>
            <person name="Skalli Z."/>
            <person name="Cattolico L."/>
            <person name="Poulain J."/>
            <person name="De Berardinis V."/>
            <person name="Cruaud C."/>
            <person name="Duprat S."/>
            <person name="Brottier P."/>
            <person name="Coutanceau J.-P."/>
            <person name="Gouzy J."/>
            <person name="Parra G."/>
            <person name="Lardier G."/>
            <person name="Chapple C."/>
            <person name="McKernan K.J."/>
            <person name="McEwan P."/>
            <person name="Bosak S."/>
            <person name="Kellis M."/>
            <person name="Volff J.-N."/>
            <person name="Guigo R."/>
            <person name="Zody M.C."/>
            <person name="Mesirov J."/>
            <person name="Lindblad-Toh K."/>
            <person name="Birren B."/>
            <person name="Nusbaum C."/>
            <person name="Kahn D."/>
            <person name="Robinson-Rechavi M."/>
            <person name="Laudet V."/>
            <person name="Schachter V."/>
            <person name="Quetier F."/>
            <person name="Saurin W."/>
            <person name="Scarpelli C."/>
            <person name="Wincker P."/>
            <person name="Lander E.S."/>
            <person name="Weissenbach J."/>
            <person name="Roest Crollius H."/>
        </authorList>
    </citation>
    <scope>NUCLEOTIDE SEQUENCE [LARGE SCALE GENOMIC DNA]</scope>
</reference>
<evidence type="ECO:0000256" key="6">
    <source>
        <dbReference type="ARBA" id="ARBA00025010"/>
    </source>
</evidence>
<reference evidence="10" key="2">
    <citation type="submission" date="2004-02" db="EMBL/GenBank/DDBJ databases">
        <authorList>
            <consortium name="Genoscope"/>
            <consortium name="Whitehead Institute Centre for Genome Research"/>
        </authorList>
    </citation>
    <scope>NUCLEOTIDE SEQUENCE</scope>
</reference>
<gene>
    <name evidence="10" type="ORF">GSTENG00005915001</name>
</gene>
<dbReference type="PROSITE" id="PS51314">
    <property type="entry name" value="VPS37_C"/>
    <property type="match status" value="1"/>
</dbReference>
<organism evidence="10">
    <name type="scientific">Tetraodon nigroviridis</name>
    <name type="common">Spotted green pufferfish</name>
    <name type="synonym">Chelonodon nigroviridis</name>
    <dbReference type="NCBI Taxonomy" id="99883"/>
    <lineage>
        <taxon>Eukaryota</taxon>
        <taxon>Metazoa</taxon>
        <taxon>Chordata</taxon>
        <taxon>Craniata</taxon>
        <taxon>Vertebrata</taxon>
        <taxon>Euteleostomi</taxon>
        <taxon>Actinopterygii</taxon>
        <taxon>Neopterygii</taxon>
        <taxon>Teleostei</taxon>
        <taxon>Neoteleostei</taxon>
        <taxon>Acanthomorphata</taxon>
        <taxon>Eupercaria</taxon>
        <taxon>Tetraodontiformes</taxon>
        <taxon>Tetradontoidea</taxon>
        <taxon>Tetraodontidae</taxon>
        <taxon>Tetraodon</taxon>
    </lineage>
</organism>
<evidence type="ECO:0000256" key="1">
    <source>
        <dbReference type="ARBA" id="ARBA00004633"/>
    </source>
</evidence>
<keyword evidence="4" id="KW-0967">Endosome</keyword>
<dbReference type="PANTHER" id="PTHR13678:SF24">
    <property type="entry name" value="SI:CH211-284F22.3"/>
    <property type="match status" value="1"/>
</dbReference>